<feature type="transmembrane region" description="Helical" evidence="2">
    <location>
        <begin position="141"/>
        <end position="161"/>
    </location>
</feature>
<proteinExistence type="predicted"/>
<dbReference type="EMBL" id="JAIMBW010000001">
    <property type="protein sequence ID" value="MBY4895281.1"/>
    <property type="molecule type" value="Genomic_DNA"/>
</dbReference>
<reference evidence="4 5" key="1">
    <citation type="submission" date="2021-07" db="EMBL/GenBank/DDBJ databases">
        <title>Karlodiniumbacter phycospheric gen. nov., sp. nov., a phycosphere bacterium isolated from karlodinium veneficum.</title>
        <authorList>
            <person name="Peng Y."/>
            <person name="Jiang L."/>
            <person name="Lee J."/>
        </authorList>
    </citation>
    <scope>NUCLEOTIDE SEQUENCE</scope>
    <source>
        <strain evidence="4 5">N5</strain>
    </source>
</reference>
<keyword evidence="5" id="KW-1185">Reference proteome</keyword>
<feature type="transmembrane region" description="Helical" evidence="2">
    <location>
        <begin position="77"/>
        <end position="98"/>
    </location>
</feature>
<dbReference type="AlphaFoldDB" id="A0A975YG16"/>
<dbReference type="RefSeq" id="WP_257894723.1">
    <property type="nucleotide sequence ID" value="NZ_JAIMBW010000001.1"/>
</dbReference>
<feature type="transmembrane region" description="Helical" evidence="2">
    <location>
        <begin position="110"/>
        <end position="135"/>
    </location>
</feature>
<evidence type="ECO:0000313" key="5">
    <source>
        <dbReference type="Proteomes" id="UP000693972"/>
    </source>
</evidence>
<accession>A0A975YG16</accession>
<dbReference type="Gene3D" id="2.40.50.1020">
    <property type="entry name" value="LytTr DNA-binding domain"/>
    <property type="match status" value="1"/>
</dbReference>
<name>A0A975YG16_9RHOB</name>
<dbReference type="EMBL" id="CP078073">
    <property type="protein sequence ID" value="QXL87876.1"/>
    <property type="molecule type" value="Genomic_DNA"/>
</dbReference>
<gene>
    <name evidence="4" type="ORF">KUL25_21170</name>
</gene>
<evidence type="ECO:0000256" key="1">
    <source>
        <dbReference type="SAM" id="MobiDB-lite"/>
    </source>
</evidence>
<keyword evidence="2" id="KW-1133">Transmembrane helix</keyword>
<dbReference type="InterPro" id="IPR007492">
    <property type="entry name" value="LytTR_DNA-bd_dom"/>
</dbReference>
<feature type="domain" description="HTH LytTR-type" evidence="3">
    <location>
        <begin position="191"/>
        <end position="275"/>
    </location>
</feature>
<evidence type="ECO:0000256" key="2">
    <source>
        <dbReference type="SAM" id="Phobius"/>
    </source>
</evidence>
<feature type="transmembrane region" description="Helical" evidence="2">
    <location>
        <begin position="48"/>
        <end position="65"/>
    </location>
</feature>
<feature type="region of interest" description="Disordered" evidence="1">
    <location>
        <begin position="1"/>
        <end position="33"/>
    </location>
</feature>
<dbReference type="PROSITE" id="PS50930">
    <property type="entry name" value="HTH_LYTTR"/>
    <property type="match status" value="1"/>
</dbReference>
<feature type="compositionally biased region" description="Polar residues" evidence="1">
    <location>
        <begin position="23"/>
        <end position="33"/>
    </location>
</feature>
<evidence type="ECO:0000313" key="4">
    <source>
        <dbReference type="EMBL" id="QXL87876.1"/>
    </source>
</evidence>
<dbReference type="Pfam" id="PF04397">
    <property type="entry name" value="LytTR"/>
    <property type="match status" value="1"/>
</dbReference>
<dbReference type="Proteomes" id="UP000693972">
    <property type="component" value="Unassembled WGS sequence"/>
</dbReference>
<protein>
    <submittedName>
        <fullName evidence="4">LytTR family transcriptional regulator</fullName>
    </submittedName>
</protein>
<evidence type="ECO:0000259" key="3">
    <source>
        <dbReference type="PROSITE" id="PS50930"/>
    </source>
</evidence>
<sequence>MSLHARSGTLPPIRRNHAYANDPESTVNTPSPSSALRELRTHFSNPKVALALAAIGAVLALMGPFGTGDVMAWGPRIAYWLIVPAVTYAIGYGLGVFLAPRLHGAFTATIARTALALINSAVITAVVFGLNYLVFALRPTVLDVAIVFGITLLISFLIELLPNGPSETAPPDPPAILDRLPLDKRGALVALSVEDHYVRIRTTRGEEMVLLRLSDAIREVGDTPGLRVHRSHWVATAQITAATRRGDGAVLSMTKGQDIPVSRSQMATIRDAGLLPR</sequence>
<keyword evidence="2" id="KW-0812">Transmembrane</keyword>
<organism evidence="4">
    <name type="scientific">Gymnodinialimonas phycosphaerae</name>
    <dbReference type="NCBI Taxonomy" id="2841589"/>
    <lineage>
        <taxon>Bacteria</taxon>
        <taxon>Pseudomonadati</taxon>
        <taxon>Pseudomonadota</taxon>
        <taxon>Alphaproteobacteria</taxon>
        <taxon>Rhodobacterales</taxon>
        <taxon>Paracoccaceae</taxon>
        <taxon>Gymnodinialimonas</taxon>
    </lineage>
</organism>
<dbReference type="GO" id="GO:0003677">
    <property type="term" value="F:DNA binding"/>
    <property type="evidence" value="ECO:0007669"/>
    <property type="project" value="InterPro"/>
</dbReference>
<keyword evidence="2" id="KW-0472">Membrane</keyword>
<dbReference type="SMART" id="SM00850">
    <property type="entry name" value="LytTR"/>
    <property type="match status" value="1"/>
</dbReference>